<dbReference type="SMART" id="SM01231">
    <property type="entry name" value="H-kinase_dim"/>
    <property type="match status" value="1"/>
</dbReference>
<dbReference type="CDD" id="cd00731">
    <property type="entry name" value="CheA_reg"/>
    <property type="match status" value="1"/>
</dbReference>
<feature type="compositionally biased region" description="Low complexity" evidence="7">
    <location>
        <begin position="148"/>
        <end position="171"/>
    </location>
</feature>
<dbReference type="SMART" id="SM00260">
    <property type="entry name" value="CheW"/>
    <property type="match status" value="2"/>
</dbReference>
<dbReference type="PANTHER" id="PTHR43395">
    <property type="entry name" value="SENSOR HISTIDINE KINASE CHEA"/>
    <property type="match status" value="1"/>
</dbReference>
<dbReference type="InterPro" id="IPR036641">
    <property type="entry name" value="HPT_dom_sf"/>
</dbReference>
<dbReference type="CDD" id="cd00088">
    <property type="entry name" value="HPT"/>
    <property type="match status" value="1"/>
</dbReference>
<dbReference type="PROSITE" id="PS50109">
    <property type="entry name" value="HIS_KIN"/>
    <property type="match status" value="1"/>
</dbReference>
<dbReference type="Gene3D" id="3.30.565.10">
    <property type="entry name" value="Histidine kinase-like ATPase, C-terminal domain"/>
    <property type="match status" value="1"/>
</dbReference>
<name>A0ABS8NIK1_9BACT</name>
<feature type="compositionally biased region" description="Polar residues" evidence="7">
    <location>
        <begin position="233"/>
        <end position="246"/>
    </location>
</feature>
<dbReference type="EC" id="2.7.13.3" evidence="2"/>
<dbReference type="SMART" id="SM00387">
    <property type="entry name" value="HATPase_c"/>
    <property type="match status" value="1"/>
</dbReference>
<dbReference type="InterPro" id="IPR037006">
    <property type="entry name" value="CheA-like_homodim_sf"/>
</dbReference>
<dbReference type="SMART" id="SM00073">
    <property type="entry name" value="HPT"/>
    <property type="match status" value="1"/>
</dbReference>
<evidence type="ECO:0000256" key="2">
    <source>
        <dbReference type="ARBA" id="ARBA00012438"/>
    </source>
</evidence>
<dbReference type="Proteomes" id="UP001430306">
    <property type="component" value="Unassembled WGS sequence"/>
</dbReference>
<evidence type="ECO:0000256" key="4">
    <source>
        <dbReference type="ARBA" id="ARBA00022679"/>
    </source>
</evidence>
<dbReference type="Pfam" id="PF01627">
    <property type="entry name" value="Hpt"/>
    <property type="match status" value="1"/>
</dbReference>
<dbReference type="PRINTS" id="PR00344">
    <property type="entry name" value="BCTRLSENSOR"/>
</dbReference>
<protein>
    <recommendedName>
        <fullName evidence="2">histidine kinase</fullName>
        <ecNumber evidence="2">2.7.13.3</ecNumber>
    </recommendedName>
</protein>
<dbReference type="SUPFAM" id="SSF47226">
    <property type="entry name" value="Histidine-containing phosphotransfer domain, HPT domain"/>
    <property type="match status" value="1"/>
</dbReference>
<evidence type="ECO:0000259" key="9">
    <source>
        <dbReference type="PROSITE" id="PS50851"/>
    </source>
</evidence>
<feature type="region of interest" description="Disordered" evidence="7">
    <location>
        <begin position="145"/>
        <end position="246"/>
    </location>
</feature>
<gene>
    <name evidence="11" type="ORF">LOC71_13220</name>
</gene>
<dbReference type="InterPro" id="IPR036061">
    <property type="entry name" value="CheW-like_dom_sf"/>
</dbReference>
<evidence type="ECO:0000259" key="8">
    <source>
        <dbReference type="PROSITE" id="PS50109"/>
    </source>
</evidence>
<keyword evidence="5" id="KW-0418">Kinase</keyword>
<feature type="domain" description="CheW-like" evidence="9">
    <location>
        <begin position="497"/>
        <end position="639"/>
    </location>
</feature>
<dbReference type="InterPro" id="IPR002545">
    <property type="entry name" value="CheW-lke_dom"/>
</dbReference>
<dbReference type="InterPro" id="IPR036890">
    <property type="entry name" value="HATPase_C_sf"/>
</dbReference>
<evidence type="ECO:0000256" key="3">
    <source>
        <dbReference type="ARBA" id="ARBA00022553"/>
    </source>
</evidence>
<organism evidence="11 12">
    <name type="scientific">Rhodopirellula halodulae</name>
    <dbReference type="NCBI Taxonomy" id="2894198"/>
    <lineage>
        <taxon>Bacteria</taxon>
        <taxon>Pseudomonadati</taxon>
        <taxon>Planctomycetota</taxon>
        <taxon>Planctomycetia</taxon>
        <taxon>Pirellulales</taxon>
        <taxon>Pirellulaceae</taxon>
        <taxon>Rhodopirellula</taxon>
    </lineage>
</organism>
<dbReference type="PANTHER" id="PTHR43395:SF1">
    <property type="entry name" value="CHEMOTAXIS PROTEIN CHEA"/>
    <property type="match status" value="1"/>
</dbReference>
<keyword evidence="4" id="KW-0808">Transferase</keyword>
<reference evidence="11" key="1">
    <citation type="submission" date="2021-11" db="EMBL/GenBank/DDBJ databases">
        <title>Genome sequence.</title>
        <authorList>
            <person name="Sun Q."/>
        </authorList>
    </citation>
    <scope>NUCLEOTIDE SEQUENCE</scope>
    <source>
        <strain evidence="11">JC740</strain>
    </source>
</reference>
<feature type="domain" description="CheW-like" evidence="9">
    <location>
        <begin position="662"/>
        <end position="806"/>
    </location>
</feature>
<keyword evidence="12" id="KW-1185">Reference proteome</keyword>
<evidence type="ECO:0000259" key="10">
    <source>
        <dbReference type="PROSITE" id="PS50894"/>
    </source>
</evidence>
<dbReference type="InterPro" id="IPR004358">
    <property type="entry name" value="Sig_transdc_His_kin-like_C"/>
</dbReference>
<feature type="domain" description="Histidine kinase" evidence="8">
    <location>
        <begin position="290"/>
        <end position="495"/>
    </location>
</feature>
<feature type="domain" description="HPt" evidence="10">
    <location>
        <begin position="16"/>
        <end position="122"/>
    </location>
</feature>
<dbReference type="CDD" id="cd16916">
    <property type="entry name" value="HATPase_CheA-like"/>
    <property type="match status" value="1"/>
</dbReference>
<dbReference type="InterPro" id="IPR003594">
    <property type="entry name" value="HATPase_dom"/>
</dbReference>
<evidence type="ECO:0000313" key="11">
    <source>
        <dbReference type="EMBL" id="MCC9643239.1"/>
    </source>
</evidence>
<dbReference type="Gene3D" id="1.10.287.560">
    <property type="entry name" value="Histidine kinase CheA-like, homodimeric domain"/>
    <property type="match status" value="1"/>
</dbReference>
<dbReference type="Gene3D" id="2.40.50.180">
    <property type="entry name" value="CheA-289, Domain 4"/>
    <property type="match status" value="1"/>
</dbReference>
<dbReference type="Pfam" id="PF02518">
    <property type="entry name" value="HATPase_c"/>
    <property type="match status" value="1"/>
</dbReference>
<dbReference type="PROSITE" id="PS50894">
    <property type="entry name" value="HPT"/>
    <property type="match status" value="1"/>
</dbReference>
<dbReference type="InterPro" id="IPR008207">
    <property type="entry name" value="Sig_transdc_His_kin_Hpt_dom"/>
</dbReference>
<evidence type="ECO:0000313" key="12">
    <source>
        <dbReference type="Proteomes" id="UP001430306"/>
    </source>
</evidence>
<dbReference type="Pfam" id="PF01584">
    <property type="entry name" value="CheW"/>
    <property type="match status" value="2"/>
</dbReference>
<feature type="modified residue" description="Phosphohistidine" evidence="6">
    <location>
        <position position="65"/>
    </location>
</feature>
<dbReference type="InterPro" id="IPR005467">
    <property type="entry name" value="His_kinase_dom"/>
</dbReference>
<proteinExistence type="predicted"/>
<evidence type="ECO:0000256" key="7">
    <source>
        <dbReference type="SAM" id="MobiDB-lite"/>
    </source>
</evidence>
<evidence type="ECO:0000256" key="6">
    <source>
        <dbReference type="PROSITE-ProRule" id="PRU00110"/>
    </source>
</evidence>
<dbReference type="Gene3D" id="2.30.30.40">
    <property type="entry name" value="SH3 Domains"/>
    <property type="match status" value="1"/>
</dbReference>
<comment type="caution">
    <text evidence="11">The sequence shown here is derived from an EMBL/GenBank/DDBJ whole genome shotgun (WGS) entry which is preliminary data.</text>
</comment>
<dbReference type="InterPro" id="IPR036097">
    <property type="entry name" value="HisK_dim/P_sf"/>
</dbReference>
<sequence length="806" mass="86594">MERSTKCHHWGNSGTVNIEDAELIKEFVVESQEHLGDIEKDFLTMEQQGEDVDLDLVNHIFRAIHSIKGAAGFLGLPVLESLAHREEEVLNKIRNQEIVPTIDVVSTLLSATDGLKELLDSIEDSNDMDVSEKIAALDCILSGSGGNPSPASAEAPAEAAPAESEAASPAAVEPTRDSEQVAQDAETQLEQVSEGVEAAVQDAAPEAPPSPSPAAPSAPAPAPKPVAKKPEANKSSSGVGSDTSPAETSIRVDVGLLDTLMNQVGELVLARNQMLQFAERFDDNEYNTTSQRLNLITSELQEGVMKTRMQPIGNVWAKFPRLVRDLAQICEKQVRIEMQGKETELDKTIIEAIKDPLTHLVRNTVDHGIEPPDVRANYGKDPEGCLMLRAYHEGGQVNIEIVDDGAGLNIDRIRSKAIEKSIITEQQAQAMDEQEICNLIFAPGFSTAEKVSNVSGRGVGMDVVKTNIEKIGGTLDLESHSGLGTTIRIKIPLTLAIIPALLVKCADNRFAIPQVNLMELVRLEGENATSKIERIQNAPVYRLRGQLLPLVDLRSILGMSASQTSDGNASDAINIVVLRADDQQFGLIVDCINDTEEIVVKPLSAQIKDISVYSGATILGDGNVALILDVPGVAQRGRVIQPGSSKKAVSSDDASNGDSANTQTLLVLGVGEKRQIAMPMCQVARLEQVAGNVIEEANRQQVIQYRGKILPLIDLSAYLGAGSMSLSRSTDASSDADASERIHQVVVYSENDQSFGLVVDRIIDIVEADIDLVESTRGNGLLGSAIIQERVIDLLDLPAIIQTAGH</sequence>
<dbReference type="InterPro" id="IPR051315">
    <property type="entry name" value="Bact_Chemotaxis_CheA"/>
</dbReference>
<dbReference type="Pfam" id="PF02895">
    <property type="entry name" value="H-kinase_dim"/>
    <property type="match status" value="1"/>
</dbReference>
<evidence type="ECO:0000256" key="1">
    <source>
        <dbReference type="ARBA" id="ARBA00000085"/>
    </source>
</evidence>
<dbReference type="SUPFAM" id="SSF50341">
    <property type="entry name" value="CheW-like"/>
    <property type="match status" value="2"/>
</dbReference>
<dbReference type="SUPFAM" id="SSF47384">
    <property type="entry name" value="Homodimeric domain of signal transducing histidine kinase"/>
    <property type="match status" value="1"/>
</dbReference>
<keyword evidence="3 6" id="KW-0597">Phosphoprotein</keyword>
<dbReference type="PROSITE" id="PS50851">
    <property type="entry name" value="CHEW"/>
    <property type="match status" value="2"/>
</dbReference>
<comment type="catalytic activity">
    <reaction evidence="1">
        <text>ATP + protein L-histidine = ADP + protein N-phospho-L-histidine.</text>
        <dbReference type="EC" id="2.7.13.3"/>
    </reaction>
</comment>
<evidence type="ECO:0000256" key="5">
    <source>
        <dbReference type="ARBA" id="ARBA00022777"/>
    </source>
</evidence>
<accession>A0ABS8NIK1</accession>
<dbReference type="Gene3D" id="1.20.120.160">
    <property type="entry name" value="HPT domain"/>
    <property type="match status" value="1"/>
</dbReference>
<dbReference type="SUPFAM" id="SSF55874">
    <property type="entry name" value="ATPase domain of HSP90 chaperone/DNA topoisomerase II/histidine kinase"/>
    <property type="match status" value="1"/>
</dbReference>
<dbReference type="InterPro" id="IPR004105">
    <property type="entry name" value="CheA-like_dim"/>
</dbReference>
<feature type="compositionally biased region" description="Pro residues" evidence="7">
    <location>
        <begin position="206"/>
        <end position="224"/>
    </location>
</feature>
<dbReference type="EMBL" id="JAJKFW010000023">
    <property type="protein sequence ID" value="MCC9643239.1"/>
    <property type="molecule type" value="Genomic_DNA"/>
</dbReference>